<evidence type="ECO:0000256" key="1">
    <source>
        <dbReference type="ARBA" id="ARBA00010641"/>
    </source>
</evidence>
<dbReference type="OrthoDB" id="5243766at2"/>
<dbReference type="InterPro" id="IPR014284">
    <property type="entry name" value="RNA_pol_sigma-70_dom"/>
</dbReference>
<dbReference type="CDD" id="cd06171">
    <property type="entry name" value="Sigma70_r4"/>
    <property type="match status" value="1"/>
</dbReference>
<dbReference type="Pfam" id="PF04542">
    <property type="entry name" value="Sigma70_r2"/>
    <property type="match status" value="1"/>
</dbReference>
<dbReference type="SUPFAM" id="SSF88659">
    <property type="entry name" value="Sigma3 and sigma4 domains of RNA polymerase sigma factors"/>
    <property type="match status" value="1"/>
</dbReference>
<dbReference type="EMBL" id="FNFF01000001">
    <property type="protein sequence ID" value="SDJ44697.1"/>
    <property type="molecule type" value="Genomic_DNA"/>
</dbReference>
<evidence type="ECO:0000313" key="11">
    <source>
        <dbReference type="Proteomes" id="UP000199155"/>
    </source>
</evidence>
<protein>
    <recommendedName>
        <fullName evidence="6">RNA polymerase sigma factor</fullName>
    </recommendedName>
</protein>
<dbReference type="PANTHER" id="PTHR43133">
    <property type="entry name" value="RNA POLYMERASE ECF-TYPE SIGMA FACTO"/>
    <property type="match status" value="1"/>
</dbReference>
<feature type="domain" description="RNA polymerase sigma-70 region 4" evidence="9">
    <location>
        <begin position="166"/>
        <end position="213"/>
    </location>
</feature>
<evidence type="ECO:0000256" key="3">
    <source>
        <dbReference type="ARBA" id="ARBA00023082"/>
    </source>
</evidence>
<proteinExistence type="inferred from homology"/>
<evidence type="ECO:0000259" key="9">
    <source>
        <dbReference type="Pfam" id="PF04545"/>
    </source>
</evidence>
<dbReference type="Gene3D" id="1.10.10.10">
    <property type="entry name" value="Winged helix-like DNA-binding domain superfamily/Winged helix DNA-binding domain"/>
    <property type="match status" value="1"/>
</dbReference>
<accession>A0A1G8TTC9</accession>
<dbReference type="InterPro" id="IPR039425">
    <property type="entry name" value="RNA_pol_sigma-70-like"/>
</dbReference>
<dbReference type="NCBIfam" id="TIGR02937">
    <property type="entry name" value="sigma70-ECF"/>
    <property type="match status" value="1"/>
</dbReference>
<evidence type="ECO:0000256" key="6">
    <source>
        <dbReference type="RuleBase" id="RU000716"/>
    </source>
</evidence>
<keyword evidence="4 6" id="KW-0238">DNA-binding</keyword>
<dbReference type="Gene3D" id="1.10.1740.10">
    <property type="match status" value="1"/>
</dbReference>
<sequence>MRLAAHAVRTSQPTRDSGPAGETSPQRDGAVPHQAPTELTYAEQRVAEGLLRGEEWALAAAYERHGALVFTLANRSLGDRAEAEDVTQQVFLAAWRGRGGYRPERGPLAAWLTGITRRKIADALEARSRRARLLAAVDAAAEAPRAAPAGTDPRAAVDRVLVADELRRLPTAQQLVLQLAFFKDLTQQQIADRTGLPLGTVKSHTRRGLHNLRRRLSLADLT</sequence>
<evidence type="ECO:0000256" key="4">
    <source>
        <dbReference type="ARBA" id="ARBA00023125"/>
    </source>
</evidence>
<feature type="domain" description="RNA polymerase sigma-70 region 2" evidence="8">
    <location>
        <begin position="62"/>
        <end position="130"/>
    </location>
</feature>
<dbReference type="GO" id="GO:0003677">
    <property type="term" value="F:DNA binding"/>
    <property type="evidence" value="ECO:0007669"/>
    <property type="project" value="UniProtKB-KW"/>
</dbReference>
<keyword evidence="3 6" id="KW-0731">Sigma factor</keyword>
<dbReference type="Proteomes" id="UP000199155">
    <property type="component" value="Unassembled WGS sequence"/>
</dbReference>
<feature type="region of interest" description="Disordered" evidence="7">
    <location>
        <begin position="1"/>
        <end position="33"/>
    </location>
</feature>
<dbReference type="STRING" id="417292.SAMN05421806_101441"/>
<dbReference type="AlphaFoldDB" id="A0A1G8TTC9"/>
<dbReference type="InterPro" id="IPR013325">
    <property type="entry name" value="RNA_pol_sigma_r2"/>
</dbReference>
<dbReference type="SUPFAM" id="SSF88946">
    <property type="entry name" value="Sigma2 domain of RNA polymerase sigma factors"/>
    <property type="match status" value="1"/>
</dbReference>
<dbReference type="GO" id="GO:0016987">
    <property type="term" value="F:sigma factor activity"/>
    <property type="evidence" value="ECO:0007669"/>
    <property type="project" value="UniProtKB-KW"/>
</dbReference>
<dbReference type="RefSeq" id="WP_093606908.1">
    <property type="nucleotide sequence ID" value="NZ_FNFF01000001.1"/>
</dbReference>
<keyword evidence="2 6" id="KW-0805">Transcription regulation</keyword>
<dbReference type="PROSITE" id="PS01063">
    <property type="entry name" value="SIGMA70_ECF"/>
    <property type="match status" value="1"/>
</dbReference>
<evidence type="ECO:0000256" key="5">
    <source>
        <dbReference type="ARBA" id="ARBA00023163"/>
    </source>
</evidence>
<dbReference type="InterPro" id="IPR036388">
    <property type="entry name" value="WH-like_DNA-bd_sf"/>
</dbReference>
<name>A0A1G8TTC9_9ACTN</name>
<dbReference type="InterPro" id="IPR000838">
    <property type="entry name" value="RNA_pol_sigma70_ECF_CS"/>
</dbReference>
<reference evidence="10 11" key="1">
    <citation type="submission" date="2016-10" db="EMBL/GenBank/DDBJ databases">
        <authorList>
            <person name="de Groot N.N."/>
        </authorList>
    </citation>
    <scope>NUCLEOTIDE SEQUENCE [LARGE SCALE GENOMIC DNA]</scope>
    <source>
        <strain evidence="10 11">CGMCC 4.5727</strain>
    </source>
</reference>
<keyword evidence="5 6" id="KW-0804">Transcription</keyword>
<evidence type="ECO:0000313" key="10">
    <source>
        <dbReference type="EMBL" id="SDJ44697.1"/>
    </source>
</evidence>
<comment type="similarity">
    <text evidence="1 6">Belongs to the sigma-70 factor family. ECF subfamily.</text>
</comment>
<evidence type="ECO:0000256" key="2">
    <source>
        <dbReference type="ARBA" id="ARBA00023015"/>
    </source>
</evidence>
<dbReference type="PANTHER" id="PTHR43133:SF62">
    <property type="entry name" value="RNA POLYMERASE SIGMA FACTOR SIGZ"/>
    <property type="match status" value="1"/>
</dbReference>
<dbReference type="InterPro" id="IPR007630">
    <property type="entry name" value="RNA_pol_sigma70_r4"/>
</dbReference>
<dbReference type="GO" id="GO:0006352">
    <property type="term" value="P:DNA-templated transcription initiation"/>
    <property type="evidence" value="ECO:0007669"/>
    <property type="project" value="InterPro"/>
</dbReference>
<keyword evidence="11" id="KW-1185">Reference proteome</keyword>
<dbReference type="InterPro" id="IPR013324">
    <property type="entry name" value="RNA_pol_sigma_r3/r4-like"/>
</dbReference>
<organism evidence="10 11">
    <name type="scientific">Streptomyces indicus</name>
    <dbReference type="NCBI Taxonomy" id="417292"/>
    <lineage>
        <taxon>Bacteria</taxon>
        <taxon>Bacillati</taxon>
        <taxon>Actinomycetota</taxon>
        <taxon>Actinomycetes</taxon>
        <taxon>Kitasatosporales</taxon>
        <taxon>Streptomycetaceae</taxon>
        <taxon>Streptomyces</taxon>
    </lineage>
</organism>
<dbReference type="Pfam" id="PF04545">
    <property type="entry name" value="Sigma70_r4"/>
    <property type="match status" value="1"/>
</dbReference>
<gene>
    <name evidence="10" type="ORF">SAMN05421806_101441</name>
</gene>
<evidence type="ECO:0000256" key="7">
    <source>
        <dbReference type="SAM" id="MobiDB-lite"/>
    </source>
</evidence>
<evidence type="ECO:0000259" key="8">
    <source>
        <dbReference type="Pfam" id="PF04542"/>
    </source>
</evidence>
<dbReference type="InterPro" id="IPR007627">
    <property type="entry name" value="RNA_pol_sigma70_r2"/>
</dbReference>